<proteinExistence type="predicted"/>
<sequence length="470" mass="51917">MKGVTKAVECTGLRDGGWVLAVLVDPSGDRPPVSDDCVARMVSIGSEGGQVLEMLVVGSFDESSRKYPPTLDGVLDWCRRVRIYHPKVQSPKDAEDSKCVERLFAEALKKYFQGVDLSTVEEIWQEAFGKKLQRERVNNELVDTENVGEDSGEVGERLEVLSARLLTRAERDQLAPQVADDWIPAIDKSVQESDEGRHWLRHRGVPNWVEVLSTVVGGGLVAAWLWRQEQASASSYEPLSESSLTSLQIVGDVCKRAFNTTAQQMQPVSNFLWARLGVDVCNGDGYGGRLVCTTTHHAEPVCHSFGLPTKFELTTVGEAVERLLAPAMCAIDCNNRQESTSLIQQKTATELAATILNKDVSNLGPEGLQAVGKEIHARLNQQLGCSPVCFYDTCKYNPFEPNTSHCDCKAALFQCVMMHATDNKKRRFFNADALLDFNTNPGKMAEHSTARTSDNIVRCELKCFSENPTS</sequence>
<comment type="caution">
    <text evidence="1">The sequence shown here is derived from an EMBL/GenBank/DDBJ whole genome shotgun (WGS) entry which is preliminary data.</text>
</comment>
<organism evidence="1 2">
    <name type="scientific">Gregarina niphandrodes</name>
    <name type="common">Septate eugregarine</name>
    <dbReference type="NCBI Taxonomy" id="110365"/>
    <lineage>
        <taxon>Eukaryota</taxon>
        <taxon>Sar</taxon>
        <taxon>Alveolata</taxon>
        <taxon>Apicomplexa</taxon>
        <taxon>Conoidasida</taxon>
        <taxon>Gregarinasina</taxon>
        <taxon>Eugregarinorida</taxon>
        <taxon>Gregarinidae</taxon>
        <taxon>Gregarina</taxon>
    </lineage>
</organism>
<dbReference type="RefSeq" id="XP_011134180.1">
    <property type="nucleotide sequence ID" value="XM_011135878.1"/>
</dbReference>
<evidence type="ECO:0000313" key="1">
    <source>
        <dbReference type="EMBL" id="EZG44426.1"/>
    </source>
</evidence>
<keyword evidence="2" id="KW-1185">Reference proteome</keyword>
<dbReference type="VEuPathDB" id="CryptoDB:GNI_147490"/>
<evidence type="ECO:0000313" key="2">
    <source>
        <dbReference type="Proteomes" id="UP000019763"/>
    </source>
</evidence>
<dbReference type="EMBL" id="AFNH02001097">
    <property type="protein sequence ID" value="EZG44426.1"/>
    <property type="molecule type" value="Genomic_DNA"/>
</dbReference>
<protein>
    <submittedName>
        <fullName evidence="1">Uncharacterized protein</fullName>
    </submittedName>
</protein>
<accession>A0A023B0J6</accession>
<dbReference type="GeneID" id="22915157"/>
<dbReference type="OrthoDB" id="6382204at2759"/>
<gene>
    <name evidence="1" type="ORF">GNI_147490</name>
</gene>
<name>A0A023B0J6_GRENI</name>
<dbReference type="AlphaFoldDB" id="A0A023B0J6"/>
<reference evidence="1" key="1">
    <citation type="submission" date="2013-12" db="EMBL/GenBank/DDBJ databases">
        <authorList>
            <person name="Omoto C.K."/>
            <person name="Sibley D."/>
            <person name="Venepally P."/>
            <person name="Hadjithomas M."/>
            <person name="Karamycheva S."/>
            <person name="Brunk B."/>
            <person name="Roos D."/>
            <person name="Caler E."/>
            <person name="Lorenzi H."/>
        </authorList>
    </citation>
    <scope>NUCLEOTIDE SEQUENCE</scope>
</reference>
<dbReference type="Proteomes" id="UP000019763">
    <property type="component" value="Unassembled WGS sequence"/>
</dbReference>